<feature type="binding site" evidence="5">
    <location>
        <position position="53"/>
    </location>
    <ligand>
        <name>spermidine</name>
        <dbReference type="ChEBI" id="CHEBI:57834"/>
    </ligand>
</feature>
<dbReference type="PRINTS" id="PR00909">
    <property type="entry name" value="SPERMDNBNDNG"/>
</dbReference>
<organism evidence="7 8">
    <name type="scientific">Oxobacter pfennigii</name>
    <dbReference type="NCBI Taxonomy" id="36849"/>
    <lineage>
        <taxon>Bacteria</taxon>
        <taxon>Bacillati</taxon>
        <taxon>Bacillota</taxon>
        <taxon>Clostridia</taxon>
        <taxon>Eubacteriales</taxon>
        <taxon>Clostridiaceae</taxon>
        <taxon>Oxobacter</taxon>
    </lineage>
</organism>
<gene>
    <name evidence="7" type="primary">potD</name>
    <name evidence="7" type="ORF">OXPF_41300</name>
</gene>
<dbReference type="GO" id="GO:0015846">
    <property type="term" value="P:polyamine transport"/>
    <property type="evidence" value="ECO:0007669"/>
    <property type="project" value="InterPro"/>
</dbReference>
<keyword evidence="2" id="KW-0813">Transport</keyword>
<dbReference type="PROSITE" id="PS51257">
    <property type="entry name" value="PROKAR_LIPOPROTEIN"/>
    <property type="match status" value="1"/>
</dbReference>
<protein>
    <submittedName>
        <fullName evidence="7">Spermidine/putrescine-binding periplasmic protein</fullName>
    </submittedName>
</protein>
<dbReference type="PIRSF" id="PIRSF019574">
    <property type="entry name" value="Periplasmic_polyamine_BP"/>
    <property type="match status" value="1"/>
</dbReference>
<dbReference type="STRING" id="36849.OXPF_41300"/>
<dbReference type="Gene3D" id="3.40.190.10">
    <property type="entry name" value="Periplasmic binding protein-like II"/>
    <property type="match status" value="2"/>
</dbReference>
<accession>A0A0P8WVR0</accession>
<dbReference type="InterPro" id="IPR001188">
    <property type="entry name" value="Sperm_putr-bd"/>
</dbReference>
<feature type="chain" id="PRO_5038617318" evidence="6">
    <location>
        <begin position="27"/>
        <end position="362"/>
    </location>
</feature>
<dbReference type="CDD" id="cd13590">
    <property type="entry name" value="PBP2_PotD_PotF_like"/>
    <property type="match status" value="1"/>
</dbReference>
<sequence length="362" mass="40601">MMLKFLKKFRRIMSLSLLACLVISLAACGNSSQQNNSASNETGGEVNVFNWSEYLPQSVIDKFEEKYNIKVNYTTYSSNEEMLAKIMAGGSQFDISVATDYMADIMIKQGLAEEIDMSNIPNFKNIGDQFKNMDYDPGNKYTVPYMWGNAVIAVNTGKVKTDVKGYSDLFNEGFKNSLVVLDDQRGILGIILKKLGYSLNETDPVKLEEAKQEFIKLKENIKAYDSDSPKTMLINGEALAGVVWGAEAVLAQQENPDIKAVLPEEGMYLWQDNFIIPKGAPNKKNAELFMNFILEPEISAEISKEFPYANPNLEAHKLMDKETLENEAIYPGEADIEKGEHLKDIGDAIKIYDAIWTDVKAR</sequence>
<evidence type="ECO:0000256" key="6">
    <source>
        <dbReference type="SAM" id="SignalP"/>
    </source>
</evidence>
<evidence type="ECO:0000256" key="3">
    <source>
        <dbReference type="ARBA" id="ARBA00022729"/>
    </source>
</evidence>
<dbReference type="GO" id="GO:0019808">
    <property type="term" value="F:polyamine binding"/>
    <property type="evidence" value="ECO:0007669"/>
    <property type="project" value="InterPro"/>
</dbReference>
<keyword evidence="3 6" id="KW-0732">Signal</keyword>
<reference evidence="7 8" key="1">
    <citation type="submission" date="2015-09" db="EMBL/GenBank/DDBJ databases">
        <title>Genome sequence of Oxobacter pfennigii DSM 3222.</title>
        <authorList>
            <person name="Poehlein A."/>
            <person name="Bengelsdorf F.R."/>
            <person name="Schiel-Bengelsdorf B."/>
            <person name="Duerre P."/>
            <person name="Daniel R."/>
        </authorList>
    </citation>
    <scope>NUCLEOTIDE SEQUENCE [LARGE SCALE GENOMIC DNA]</scope>
    <source>
        <strain evidence="7 8">DSM 3222</strain>
    </source>
</reference>
<dbReference type="PANTHER" id="PTHR30222:SF17">
    <property type="entry name" value="SPERMIDINE_PUTRESCINE-BINDING PERIPLASMIC PROTEIN"/>
    <property type="match status" value="1"/>
</dbReference>
<dbReference type="AlphaFoldDB" id="A0A0P8WVR0"/>
<keyword evidence="8" id="KW-1185">Reference proteome</keyword>
<evidence type="ECO:0000256" key="4">
    <source>
        <dbReference type="ARBA" id="ARBA00022764"/>
    </source>
</evidence>
<dbReference type="Proteomes" id="UP000050326">
    <property type="component" value="Unassembled WGS sequence"/>
</dbReference>
<dbReference type="PANTHER" id="PTHR30222">
    <property type="entry name" value="SPERMIDINE/PUTRESCINE-BINDING PERIPLASMIC PROTEIN"/>
    <property type="match status" value="1"/>
</dbReference>
<evidence type="ECO:0000256" key="1">
    <source>
        <dbReference type="ARBA" id="ARBA00004418"/>
    </source>
</evidence>
<name>A0A0P8WVR0_9CLOT</name>
<dbReference type="GO" id="GO:0042597">
    <property type="term" value="C:periplasmic space"/>
    <property type="evidence" value="ECO:0007669"/>
    <property type="project" value="UniProtKB-SubCell"/>
</dbReference>
<dbReference type="InterPro" id="IPR006059">
    <property type="entry name" value="SBP"/>
</dbReference>
<evidence type="ECO:0000256" key="5">
    <source>
        <dbReference type="PIRSR" id="PIRSR019574-1"/>
    </source>
</evidence>
<comment type="subcellular location">
    <subcellularLocation>
        <location evidence="1">Periplasm</location>
    </subcellularLocation>
</comment>
<keyword evidence="4" id="KW-0574">Periplasm</keyword>
<feature type="binding site" evidence="5">
    <location>
        <position position="101"/>
    </location>
    <ligand>
        <name>spermidine</name>
        <dbReference type="ChEBI" id="CHEBI:57834"/>
    </ligand>
</feature>
<evidence type="ECO:0000313" key="7">
    <source>
        <dbReference type="EMBL" id="KPU42345.1"/>
    </source>
</evidence>
<dbReference type="PATRIC" id="fig|36849.3.peg.4366"/>
<proteinExistence type="predicted"/>
<feature type="signal peptide" evidence="6">
    <location>
        <begin position="1"/>
        <end position="26"/>
    </location>
</feature>
<dbReference type="Pfam" id="PF13416">
    <property type="entry name" value="SBP_bac_8"/>
    <property type="match status" value="1"/>
</dbReference>
<evidence type="ECO:0000313" key="8">
    <source>
        <dbReference type="Proteomes" id="UP000050326"/>
    </source>
</evidence>
<dbReference type="RefSeq" id="WP_201779749.1">
    <property type="nucleotide sequence ID" value="NZ_LKET01000068.1"/>
</dbReference>
<evidence type="ECO:0000256" key="2">
    <source>
        <dbReference type="ARBA" id="ARBA00022448"/>
    </source>
</evidence>
<dbReference type="SUPFAM" id="SSF53850">
    <property type="entry name" value="Periplasmic binding protein-like II"/>
    <property type="match status" value="1"/>
</dbReference>
<comment type="caution">
    <text evidence="7">The sequence shown here is derived from an EMBL/GenBank/DDBJ whole genome shotgun (WGS) entry which is preliminary data.</text>
</comment>
<dbReference type="EMBL" id="LKET01000068">
    <property type="protein sequence ID" value="KPU42345.1"/>
    <property type="molecule type" value="Genomic_DNA"/>
</dbReference>